<evidence type="ECO:0000256" key="1">
    <source>
        <dbReference type="SAM" id="SignalP"/>
    </source>
</evidence>
<dbReference type="Pfam" id="PF07603">
    <property type="entry name" value="Lcl_C"/>
    <property type="match status" value="1"/>
</dbReference>
<sequence>MLPAALPAFRPFLLTLALAFSPVLLAQTSDASKEASTELQLSADGSEVQDLRARLVWPRCVHGMVWRNERCQGTPQRLNYSQAQKLAQSLHREDGLGWRLPRTNELRRLQQRTAAPTEQAAALFAQTPGDWHWTGTAAINSRAINRYSYEATTPARNSLPAPQAWAVDWASGQASGEMGRGNVLLVRLVRPLPATKLPPATP</sequence>
<protein>
    <submittedName>
        <fullName evidence="3">DUF1566 domain-containing protein</fullName>
    </submittedName>
</protein>
<comment type="caution">
    <text evidence="3">The sequence shown here is derived from an EMBL/GenBank/DDBJ whole genome shotgun (WGS) entry which is preliminary data.</text>
</comment>
<proteinExistence type="predicted"/>
<feature type="domain" description="Lcl C-terminal" evidence="2">
    <location>
        <begin position="48"/>
        <end position="190"/>
    </location>
</feature>
<reference evidence="3 4" key="1">
    <citation type="submission" date="2022-09" db="EMBL/GenBank/DDBJ databases">
        <title>Draft genome of isolate Be4.</title>
        <authorList>
            <person name="Sanchez-Castro I."/>
            <person name="Martinez-Rodriguez P."/>
            <person name="Descostes M."/>
            <person name="Merroun M."/>
        </authorList>
    </citation>
    <scope>NUCLEOTIDE SEQUENCE [LARGE SCALE GENOMIC DNA]</scope>
    <source>
        <strain evidence="3 4">Be4</strain>
    </source>
</reference>
<evidence type="ECO:0000259" key="2">
    <source>
        <dbReference type="Pfam" id="PF07603"/>
    </source>
</evidence>
<evidence type="ECO:0000313" key="4">
    <source>
        <dbReference type="Proteomes" id="UP001525968"/>
    </source>
</evidence>
<name>A0ABT2PQF4_9BURK</name>
<dbReference type="Proteomes" id="UP001525968">
    <property type="component" value="Unassembled WGS sequence"/>
</dbReference>
<gene>
    <name evidence="3" type="ORF">N0K08_18855</name>
</gene>
<organism evidence="3 4">
    <name type="scientific">Acidovorax bellezanensis</name>
    <dbReference type="NCBI Taxonomy" id="2976702"/>
    <lineage>
        <taxon>Bacteria</taxon>
        <taxon>Pseudomonadati</taxon>
        <taxon>Pseudomonadota</taxon>
        <taxon>Betaproteobacteria</taxon>
        <taxon>Burkholderiales</taxon>
        <taxon>Comamonadaceae</taxon>
        <taxon>Acidovorax</taxon>
    </lineage>
</organism>
<evidence type="ECO:0000313" key="3">
    <source>
        <dbReference type="EMBL" id="MCT9812696.1"/>
    </source>
</evidence>
<dbReference type="EMBL" id="JAODYH010000011">
    <property type="protein sequence ID" value="MCT9812696.1"/>
    <property type="molecule type" value="Genomic_DNA"/>
</dbReference>
<dbReference type="RefSeq" id="WP_261501938.1">
    <property type="nucleotide sequence ID" value="NZ_JAODYH010000011.1"/>
</dbReference>
<dbReference type="InterPro" id="IPR011460">
    <property type="entry name" value="Lcl_C"/>
</dbReference>
<accession>A0ABT2PQF4</accession>
<keyword evidence="4" id="KW-1185">Reference proteome</keyword>
<feature type="signal peptide" evidence="1">
    <location>
        <begin position="1"/>
        <end position="26"/>
    </location>
</feature>
<keyword evidence="1" id="KW-0732">Signal</keyword>
<feature type="chain" id="PRO_5047293851" evidence="1">
    <location>
        <begin position="27"/>
        <end position="202"/>
    </location>
</feature>